<name>A0A8B9NST8_APTOW</name>
<sequence>MAPAKKGGEKESSTIAEVWWLRNIPSTFINISTERASRNEHQVLSRRSLKLHLNKAVGTKGWISKLLVPYHIKYNEGEDSLNKLYRLFIYVSVATFKELHPSLSEELFYSCPPCETWALP</sequence>
<reference evidence="1" key="2">
    <citation type="submission" date="2025-09" db="UniProtKB">
        <authorList>
            <consortium name="Ensembl"/>
        </authorList>
    </citation>
    <scope>IDENTIFICATION</scope>
</reference>
<evidence type="ECO:0000313" key="1">
    <source>
        <dbReference type="Ensembl" id="ENSAOWP00000000264.1"/>
    </source>
</evidence>
<dbReference type="Ensembl" id="ENSAOWT00000000317.1">
    <property type="protein sequence ID" value="ENSAOWP00000000264.1"/>
    <property type="gene ID" value="ENSAOWG00000000218.1"/>
</dbReference>
<organism evidence="1 2">
    <name type="scientific">Apteryx owenii</name>
    <name type="common">Little spotted kiwi</name>
    <dbReference type="NCBI Taxonomy" id="8824"/>
    <lineage>
        <taxon>Eukaryota</taxon>
        <taxon>Metazoa</taxon>
        <taxon>Chordata</taxon>
        <taxon>Craniata</taxon>
        <taxon>Vertebrata</taxon>
        <taxon>Euteleostomi</taxon>
        <taxon>Archelosauria</taxon>
        <taxon>Archosauria</taxon>
        <taxon>Dinosauria</taxon>
        <taxon>Saurischia</taxon>
        <taxon>Theropoda</taxon>
        <taxon>Coelurosauria</taxon>
        <taxon>Aves</taxon>
        <taxon>Palaeognathae</taxon>
        <taxon>Apterygiformes</taxon>
        <taxon>Apterygidae</taxon>
        <taxon>Apteryx</taxon>
    </lineage>
</organism>
<accession>A0A8B9NST8</accession>
<keyword evidence="2" id="KW-1185">Reference proteome</keyword>
<protein>
    <submittedName>
        <fullName evidence="1">Uncharacterized protein</fullName>
    </submittedName>
</protein>
<dbReference type="Proteomes" id="UP000694424">
    <property type="component" value="Unplaced"/>
</dbReference>
<evidence type="ECO:0000313" key="2">
    <source>
        <dbReference type="Proteomes" id="UP000694424"/>
    </source>
</evidence>
<reference evidence="1" key="1">
    <citation type="submission" date="2025-08" db="UniProtKB">
        <authorList>
            <consortium name="Ensembl"/>
        </authorList>
    </citation>
    <scope>IDENTIFICATION</scope>
</reference>
<proteinExistence type="predicted"/>
<dbReference type="AlphaFoldDB" id="A0A8B9NST8"/>